<accession>A0ACB8QNU7</accession>
<reference evidence="1" key="2">
    <citation type="journal article" date="2022" name="New Phytol.">
        <title>Evolutionary transition to the ectomycorrhizal habit in the genomes of a hyperdiverse lineage of mushroom-forming fungi.</title>
        <authorList>
            <person name="Looney B."/>
            <person name="Miyauchi S."/>
            <person name="Morin E."/>
            <person name="Drula E."/>
            <person name="Courty P.E."/>
            <person name="Kohler A."/>
            <person name="Kuo A."/>
            <person name="LaButti K."/>
            <person name="Pangilinan J."/>
            <person name="Lipzen A."/>
            <person name="Riley R."/>
            <person name="Andreopoulos W."/>
            <person name="He G."/>
            <person name="Johnson J."/>
            <person name="Nolan M."/>
            <person name="Tritt A."/>
            <person name="Barry K.W."/>
            <person name="Grigoriev I.V."/>
            <person name="Nagy L.G."/>
            <person name="Hibbett D."/>
            <person name="Henrissat B."/>
            <person name="Matheny P.B."/>
            <person name="Labbe J."/>
            <person name="Martin F.M."/>
        </authorList>
    </citation>
    <scope>NUCLEOTIDE SEQUENCE</scope>
    <source>
        <strain evidence="1">EC-137</strain>
    </source>
</reference>
<organism evidence="1 2">
    <name type="scientific">Vararia minispora EC-137</name>
    <dbReference type="NCBI Taxonomy" id="1314806"/>
    <lineage>
        <taxon>Eukaryota</taxon>
        <taxon>Fungi</taxon>
        <taxon>Dikarya</taxon>
        <taxon>Basidiomycota</taxon>
        <taxon>Agaricomycotina</taxon>
        <taxon>Agaricomycetes</taxon>
        <taxon>Russulales</taxon>
        <taxon>Lachnocladiaceae</taxon>
        <taxon>Vararia</taxon>
    </lineage>
</organism>
<proteinExistence type="predicted"/>
<sequence length="202" mass="20987">MFAFSALLSFALAATATTVPMKRTVQCFPPDSTLSQITKFNMTAFTTDGEDHLSASYPLTIGPATRSGGLDVLATVDSFPGATASLFTMQNSAIATLASDGVTAVQWDNNITGPSSFLSFSPASAPAASAEIYCVAISTSMGSSGLPWALFLEIGADSGNFQLCETVNGLNAVIYNLEQNPTNPAGIEYPTCFPVSIGITEQ</sequence>
<evidence type="ECO:0000313" key="2">
    <source>
        <dbReference type="Proteomes" id="UP000814128"/>
    </source>
</evidence>
<name>A0ACB8QNU7_9AGAM</name>
<dbReference type="Proteomes" id="UP000814128">
    <property type="component" value="Unassembled WGS sequence"/>
</dbReference>
<dbReference type="EMBL" id="MU273522">
    <property type="protein sequence ID" value="KAI0033350.1"/>
    <property type="molecule type" value="Genomic_DNA"/>
</dbReference>
<gene>
    <name evidence="1" type="ORF">K488DRAFT_69959</name>
</gene>
<comment type="caution">
    <text evidence="1">The sequence shown here is derived from an EMBL/GenBank/DDBJ whole genome shotgun (WGS) entry which is preliminary data.</text>
</comment>
<evidence type="ECO:0000313" key="1">
    <source>
        <dbReference type="EMBL" id="KAI0033350.1"/>
    </source>
</evidence>
<protein>
    <submittedName>
        <fullName evidence="1">Uncharacterized protein</fullName>
    </submittedName>
</protein>
<keyword evidence="2" id="KW-1185">Reference proteome</keyword>
<reference evidence="1" key="1">
    <citation type="submission" date="2021-02" db="EMBL/GenBank/DDBJ databases">
        <authorList>
            <consortium name="DOE Joint Genome Institute"/>
            <person name="Ahrendt S."/>
            <person name="Looney B.P."/>
            <person name="Miyauchi S."/>
            <person name="Morin E."/>
            <person name="Drula E."/>
            <person name="Courty P.E."/>
            <person name="Chicoki N."/>
            <person name="Fauchery L."/>
            <person name="Kohler A."/>
            <person name="Kuo A."/>
            <person name="Labutti K."/>
            <person name="Pangilinan J."/>
            <person name="Lipzen A."/>
            <person name="Riley R."/>
            <person name="Andreopoulos W."/>
            <person name="He G."/>
            <person name="Johnson J."/>
            <person name="Barry K.W."/>
            <person name="Grigoriev I.V."/>
            <person name="Nagy L."/>
            <person name="Hibbett D."/>
            <person name="Henrissat B."/>
            <person name="Matheny P.B."/>
            <person name="Labbe J."/>
            <person name="Martin F."/>
        </authorList>
    </citation>
    <scope>NUCLEOTIDE SEQUENCE</scope>
    <source>
        <strain evidence="1">EC-137</strain>
    </source>
</reference>